<comment type="caution">
    <text evidence="2">The sequence shown here is derived from an EMBL/GenBank/DDBJ whole genome shotgun (WGS) entry which is preliminary data.</text>
</comment>
<evidence type="ECO:0000256" key="1">
    <source>
        <dbReference type="RuleBase" id="RU003690"/>
    </source>
</evidence>
<dbReference type="InterPro" id="IPR017853">
    <property type="entry name" value="GH"/>
</dbReference>
<organism evidence="2 3">
    <name type="scientific">Breznakia pachnodae</name>
    <dbReference type="NCBI Taxonomy" id="265178"/>
    <lineage>
        <taxon>Bacteria</taxon>
        <taxon>Bacillati</taxon>
        <taxon>Bacillota</taxon>
        <taxon>Erysipelotrichia</taxon>
        <taxon>Erysipelotrichales</taxon>
        <taxon>Erysipelotrichaceae</taxon>
        <taxon>Breznakia</taxon>
    </lineage>
</organism>
<proteinExistence type="inferred from homology"/>
<name>A0ABU0E650_9FIRM</name>
<keyword evidence="2" id="KW-0378">Hydrolase</keyword>
<dbReference type="EC" id="3.2.1.86" evidence="2"/>
<protein>
    <submittedName>
        <fullName evidence="2">6-phospho-beta-glucosidase</fullName>
        <ecNumber evidence="2">3.2.1.86</ecNumber>
    </submittedName>
</protein>
<dbReference type="PANTHER" id="PTHR10353">
    <property type="entry name" value="GLYCOSYL HYDROLASE"/>
    <property type="match status" value="1"/>
</dbReference>
<evidence type="ECO:0000313" key="3">
    <source>
        <dbReference type="Proteomes" id="UP001230220"/>
    </source>
</evidence>
<dbReference type="PROSITE" id="PS00653">
    <property type="entry name" value="GLYCOSYL_HYDROL_F1_2"/>
    <property type="match status" value="1"/>
</dbReference>
<dbReference type="SUPFAM" id="SSF51445">
    <property type="entry name" value="(Trans)glycosidases"/>
    <property type="match status" value="1"/>
</dbReference>
<dbReference type="GO" id="GO:0008706">
    <property type="term" value="F:6-phospho-beta-glucosidase activity"/>
    <property type="evidence" value="ECO:0007669"/>
    <property type="project" value="UniProtKB-EC"/>
</dbReference>
<evidence type="ECO:0000313" key="2">
    <source>
        <dbReference type="EMBL" id="MDQ0362365.1"/>
    </source>
</evidence>
<sequence length="471" mass="55297">MEHKYLNKFPDDFLWGAATAAFQVEGAYDVDGKGISIQDAKNGSNKFHDTSVTADHYHRYQEDIKLMKELGLKSYRLSIAWTRIYPDGKTKNQKGIDFYNRILDELIKNDIKPLVTIYHFDHPQCLQDAYGGWYSREIIDDFVRFARTCFEEFGDRVHYWLTICEQNNVVLYPKLIGGFLDGVDSEKWRFEVHHVMTIANARVIKLCHKLLPDSKIGPCVGYSAIYPKTCKPEDMLAALNQEDFRFNYPLDLLCFGRQNKLVKRYLEERGIDVVLSDEELLEMQGVNPDFIAFNYYQSAVAEFCPLQEEEKQPEFNLEGKKGNMSFSQFPGLYQEASNPYLERSDWDWEIDPIGFRIAFRKLYDRYQLPLMVTENGLGAYDTLEGNEVHDQYRIDYLEKHILQMKEAINDGVEIIAYYPWSFMDVLSTSNGYSKRYGFVYVDRSDEDIKELKRYKKDSFYWYQKIITANNI</sequence>
<dbReference type="EMBL" id="JAUSUR010000006">
    <property type="protein sequence ID" value="MDQ0362365.1"/>
    <property type="molecule type" value="Genomic_DNA"/>
</dbReference>
<keyword evidence="3" id="KW-1185">Reference proteome</keyword>
<dbReference type="InterPro" id="IPR001360">
    <property type="entry name" value="Glyco_hydro_1"/>
</dbReference>
<accession>A0ABU0E650</accession>
<dbReference type="Gene3D" id="3.20.20.80">
    <property type="entry name" value="Glycosidases"/>
    <property type="match status" value="1"/>
</dbReference>
<dbReference type="InterPro" id="IPR033132">
    <property type="entry name" value="GH_1_N_CS"/>
</dbReference>
<keyword evidence="2" id="KW-0326">Glycosidase</keyword>
<comment type="similarity">
    <text evidence="1">Belongs to the glycosyl hydrolase 1 family.</text>
</comment>
<gene>
    <name evidence="2" type="ORF">J2S15_003119</name>
</gene>
<reference evidence="2 3" key="1">
    <citation type="submission" date="2023-07" db="EMBL/GenBank/DDBJ databases">
        <title>Genomic Encyclopedia of Type Strains, Phase IV (KMG-IV): sequencing the most valuable type-strain genomes for metagenomic binning, comparative biology and taxonomic classification.</title>
        <authorList>
            <person name="Goeker M."/>
        </authorList>
    </citation>
    <scope>NUCLEOTIDE SEQUENCE [LARGE SCALE GENOMIC DNA]</scope>
    <source>
        <strain evidence="2 3">DSM 16784</strain>
    </source>
</reference>
<dbReference type="RefSeq" id="WP_307409920.1">
    <property type="nucleotide sequence ID" value="NZ_JAUSUR010000006.1"/>
</dbReference>
<dbReference type="Proteomes" id="UP001230220">
    <property type="component" value="Unassembled WGS sequence"/>
</dbReference>
<dbReference type="PANTHER" id="PTHR10353:SF136">
    <property type="entry name" value="ARYL-PHOSPHO-BETA-D-GLUCOSIDASE BGLC"/>
    <property type="match status" value="1"/>
</dbReference>
<dbReference type="Pfam" id="PF00232">
    <property type="entry name" value="Glyco_hydro_1"/>
    <property type="match status" value="1"/>
</dbReference>
<dbReference type="PRINTS" id="PR00131">
    <property type="entry name" value="GLHYDRLASE1"/>
</dbReference>